<dbReference type="SUPFAM" id="SSF53146">
    <property type="entry name" value="Nitrogenase accessory factor-like"/>
    <property type="match status" value="1"/>
</dbReference>
<dbReference type="Gene3D" id="3.30.420.130">
    <property type="entry name" value="Dinitrogenase iron-molybdenum cofactor biosynthesis domain"/>
    <property type="match status" value="1"/>
</dbReference>
<feature type="domain" description="Dinitrogenase iron-molybdenum cofactor biosynthesis" evidence="1">
    <location>
        <begin position="13"/>
        <end position="104"/>
    </location>
</feature>
<dbReference type="Proteomes" id="UP000708576">
    <property type="component" value="Unassembled WGS sequence"/>
</dbReference>
<comment type="caution">
    <text evidence="2">The sequence shown here is derived from an EMBL/GenBank/DDBJ whole genome shotgun (WGS) entry which is preliminary data.</text>
</comment>
<dbReference type="InterPro" id="IPR003731">
    <property type="entry name" value="Di-Nase_FeMo-co_biosynth"/>
</dbReference>
<evidence type="ECO:0000313" key="3">
    <source>
        <dbReference type="Proteomes" id="UP000708576"/>
    </source>
</evidence>
<dbReference type="PANTHER" id="PTHR42983:SF1">
    <property type="entry name" value="IRON-MOLYBDENUM PROTEIN"/>
    <property type="match status" value="1"/>
</dbReference>
<proteinExistence type="predicted"/>
<organism evidence="2 3">
    <name type="scientific">Carboxylicivirga linearis</name>
    <dbReference type="NCBI Taxonomy" id="1628157"/>
    <lineage>
        <taxon>Bacteria</taxon>
        <taxon>Pseudomonadati</taxon>
        <taxon>Bacteroidota</taxon>
        <taxon>Bacteroidia</taxon>
        <taxon>Marinilabiliales</taxon>
        <taxon>Marinilabiliaceae</taxon>
        <taxon>Carboxylicivirga</taxon>
    </lineage>
</organism>
<dbReference type="EMBL" id="JAGUCO010000010">
    <property type="protein sequence ID" value="MBS2099345.1"/>
    <property type="molecule type" value="Genomic_DNA"/>
</dbReference>
<sequence length="110" mass="12141">MKIAITSTNNSLDSTFDLRFGRAAYFCIFNTEDLSTEFIENKNVNTKSGAGNKAAQTIIESGVSRVISGDFGPKAKDMLNKFKIQMVMLDDDSKTISSIIEQLKSNNNYA</sequence>
<dbReference type="RefSeq" id="WP_212216589.1">
    <property type="nucleotide sequence ID" value="NZ_JAGUCO010000010.1"/>
</dbReference>
<accession>A0ABS5JWQ1</accession>
<keyword evidence="3" id="KW-1185">Reference proteome</keyword>
<name>A0ABS5JWQ1_9BACT</name>
<reference evidence="2 3" key="1">
    <citation type="journal article" date="2015" name="Int. J. Syst. Evol. Microbiol.">
        <title>Carboxylicivirga linearis sp. nov., isolated from a sea cucumber culture pond.</title>
        <authorList>
            <person name="Wang F.Q."/>
            <person name="Zhou Y.X."/>
            <person name="Lin X.Z."/>
            <person name="Chen G.J."/>
            <person name="Du Z.J."/>
        </authorList>
    </citation>
    <scope>NUCLEOTIDE SEQUENCE [LARGE SCALE GENOMIC DNA]</scope>
    <source>
        <strain evidence="2 3">FB218</strain>
    </source>
</reference>
<protein>
    <submittedName>
        <fullName evidence="2">Dinitrogenase iron-molybdenum cofactor biosynthesis protein</fullName>
    </submittedName>
</protein>
<evidence type="ECO:0000259" key="1">
    <source>
        <dbReference type="Pfam" id="PF02579"/>
    </source>
</evidence>
<dbReference type="InterPro" id="IPR036105">
    <property type="entry name" value="DiNase_FeMo-co_biosyn_sf"/>
</dbReference>
<evidence type="ECO:0000313" key="2">
    <source>
        <dbReference type="EMBL" id="MBS2099345.1"/>
    </source>
</evidence>
<gene>
    <name evidence="2" type="ORF">KEM10_13710</name>
</gene>
<dbReference type="Pfam" id="PF02579">
    <property type="entry name" value="Nitro_FeMo-Co"/>
    <property type="match status" value="1"/>
</dbReference>
<dbReference type="PANTHER" id="PTHR42983">
    <property type="entry name" value="DINITROGENASE IRON-MOLYBDENUM COFACTOR PROTEIN-RELATED"/>
    <property type="match status" value="1"/>
</dbReference>